<feature type="compositionally biased region" description="Low complexity" evidence="1">
    <location>
        <begin position="100"/>
        <end position="114"/>
    </location>
</feature>
<evidence type="ECO:0000313" key="2">
    <source>
        <dbReference type="EMBL" id="KAF0330937.1"/>
    </source>
</evidence>
<protein>
    <submittedName>
        <fullName evidence="2">Uncharacterized protein</fullName>
    </submittedName>
</protein>
<sequence>MAPKAWTTEADLDAIFATVFQNVPNAPMGGINWERAHQIMTGLGYKFSKDAINQRWSKVINKNAKQRVNQGIRNVANGNVAPATPTSARGKRSRPAPSSGARANQATAQMARAARAADDGGDDSEEDLDVKRPAKRQVPAGGLAAGLNGQKIDLTNDNNHDDEVQFVQNVDQTPVKTEIKDGEDKKTIMSAVLHDVRKHDIRERSSTLAPSVAHAFVKVKKQEVDPSDSDAQGYLDGEV</sequence>
<dbReference type="AlphaFoldDB" id="A0A8H3ZWN3"/>
<comment type="caution">
    <text evidence="2">The sequence shown here is derived from an EMBL/GenBank/DDBJ whole genome shotgun (WGS) entry which is preliminary data.</text>
</comment>
<feature type="compositionally biased region" description="Acidic residues" evidence="1">
    <location>
        <begin position="119"/>
        <end position="128"/>
    </location>
</feature>
<dbReference type="Proteomes" id="UP000434172">
    <property type="component" value="Unassembled WGS sequence"/>
</dbReference>
<reference evidence="2 3" key="1">
    <citation type="submission" date="2019-12" db="EMBL/GenBank/DDBJ databases">
        <title>A genome sequence resource for the geographically widespread anthracnose pathogen Colletotrichum asianum.</title>
        <authorList>
            <person name="Meng Y."/>
        </authorList>
    </citation>
    <scope>NUCLEOTIDE SEQUENCE [LARGE SCALE GENOMIC DNA]</scope>
    <source>
        <strain evidence="2 3">ICMP 18580</strain>
    </source>
</reference>
<gene>
    <name evidence="2" type="ORF">GQ607_001806</name>
</gene>
<dbReference type="OrthoDB" id="5231339at2759"/>
<proteinExistence type="predicted"/>
<evidence type="ECO:0000256" key="1">
    <source>
        <dbReference type="SAM" id="MobiDB-lite"/>
    </source>
</evidence>
<keyword evidence="3" id="KW-1185">Reference proteome</keyword>
<organism evidence="2 3">
    <name type="scientific">Colletotrichum asianum</name>
    <dbReference type="NCBI Taxonomy" id="702518"/>
    <lineage>
        <taxon>Eukaryota</taxon>
        <taxon>Fungi</taxon>
        <taxon>Dikarya</taxon>
        <taxon>Ascomycota</taxon>
        <taxon>Pezizomycotina</taxon>
        <taxon>Sordariomycetes</taxon>
        <taxon>Hypocreomycetidae</taxon>
        <taxon>Glomerellales</taxon>
        <taxon>Glomerellaceae</taxon>
        <taxon>Colletotrichum</taxon>
        <taxon>Colletotrichum gloeosporioides species complex</taxon>
    </lineage>
</organism>
<name>A0A8H3ZWN3_9PEZI</name>
<feature type="region of interest" description="Disordered" evidence="1">
    <location>
        <begin position="75"/>
        <end position="158"/>
    </location>
</feature>
<dbReference type="EMBL" id="WOWK01000005">
    <property type="protein sequence ID" value="KAF0330937.1"/>
    <property type="molecule type" value="Genomic_DNA"/>
</dbReference>
<accession>A0A8H3ZWN3</accession>
<evidence type="ECO:0000313" key="3">
    <source>
        <dbReference type="Proteomes" id="UP000434172"/>
    </source>
</evidence>